<protein>
    <submittedName>
        <fullName evidence="2">DUF3021 family protein</fullName>
    </submittedName>
</protein>
<comment type="caution">
    <text evidence="2">The sequence shown here is derived from an EMBL/GenBank/DDBJ whole genome shotgun (WGS) entry which is preliminary data.</text>
</comment>
<keyword evidence="1" id="KW-0472">Membrane</keyword>
<evidence type="ECO:0000313" key="2">
    <source>
        <dbReference type="EMBL" id="RII33045.1"/>
    </source>
</evidence>
<evidence type="ECO:0000313" key="3">
    <source>
        <dbReference type="Proteomes" id="UP000265930"/>
    </source>
</evidence>
<proteinExistence type="predicted"/>
<keyword evidence="1" id="KW-0812">Transmembrane</keyword>
<feature type="transmembrane region" description="Helical" evidence="1">
    <location>
        <begin position="101"/>
        <end position="119"/>
    </location>
</feature>
<dbReference type="EMBL" id="QXDJ01000005">
    <property type="protein sequence ID" value="RII33045.1"/>
    <property type="molecule type" value="Genomic_DNA"/>
</dbReference>
<feature type="transmembrane region" description="Helical" evidence="1">
    <location>
        <begin position="68"/>
        <end position="89"/>
    </location>
</feature>
<accession>A0A399IJ73</accession>
<feature type="transmembrane region" description="Helical" evidence="1">
    <location>
        <begin position="40"/>
        <end position="56"/>
    </location>
</feature>
<reference evidence="2 3" key="1">
    <citation type="submission" date="2018-08" db="EMBL/GenBank/DDBJ databases">
        <title>Genome of Clostridium chromiireducens C1, DSM12136.</title>
        <authorList>
            <person name="Xing M."/>
            <person name="Wei Y."/>
            <person name="Ang E.L."/>
            <person name="Zhao H."/>
            <person name="Zhang Y."/>
        </authorList>
    </citation>
    <scope>NUCLEOTIDE SEQUENCE [LARGE SCALE GENOMIC DNA]</scope>
    <source>
        <strain evidence="2 3">C1</strain>
    </source>
</reference>
<sequence>MKRINRYFLGSCIAFTAAIIVTIIMHLIDKQKTINVNSEIFLFLIIILINAILYFMEDLQIKSQVTHIILEFATTIVVTFFIGIPMKFIEIASIYDAAKSIIIITSVFGITLLSIYVSIQNDAKDINRKLSGK</sequence>
<keyword evidence="1" id="KW-1133">Transmembrane helix</keyword>
<evidence type="ECO:0000256" key="1">
    <source>
        <dbReference type="SAM" id="Phobius"/>
    </source>
</evidence>
<dbReference type="RefSeq" id="WP_119367731.1">
    <property type="nucleotide sequence ID" value="NZ_QXDJ01000005.1"/>
</dbReference>
<feature type="transmembrane region" description="Helical" evidence="1">
    <location>
        <begin position="7"/>
        <end position="28"/>
    </location>
</feature>
<dbReference type="AlphaFoldDB" id="A0A399IJ73"/>
<name>A0A399IJ73_9CLOT</name>
<organism evidence="2 3">
    <name type="scientific">Clostridium chromiireducens</name>
    <dbReference type="NCBI Taxonomy" id="225345"/>
    <lineage>
        <taxon>Bacteria</taxon>
        <taxon>Bacillati</taxon>
        <taxon>Bacillota</taxon>
        <taxon>Clostridia</taxon>
        <taxon>Eubacteriales</taxon>
        <taxon>Clostridiaceae</taxon>
        <taxon>Clostridium</taxon>
    </lineage>
</organism>
<dbReference type="Proteomes" id="UP000265930">
    <property type="component" value="Unassembled WGS sequence"/>
</dbReference>
<gene>
    <name evidence="2" type="ORF">D2A34_19635</name>
</gene>